<feature type="compositionally biased region" description="Polar residues" evidence="1">
    <location>
        <begin position="21"/>
        <end position="30"/>
    </location>
</feature>
<gene>
    <name evidence="2" type="ORF">DARMORV10_A09P26490.1</name>
</gene>
<dbReference type="AlphaFoldDB" id="A0A816NZY0"/>
<evidence type="ECO:0000256" key="1">
    <source>
        <dbReference type="SAM" id="MobiDB-lite"/>
    </source>
</evidence>
<feature type="non-terminal residue" evidence="2">
    <location>
        <position position="70"/>
    </location>
</feature>
<reference evidence="2" key="1">
    <citation type="submission" date="2021-01" db="EMBL/GenBank/DDBJ databases">
        <authorList>
            <consortium name="Genoscope - CEA"/>
            <person name="William W."/>
        </authorList>
    </citation>
    <scope>NUCLEOTIDE SEQUENCE</scope>
</reference>
<dbReference type="Proteomes" id="UP001295469">
    <property type="component" value="Chromosome A09"/>
</dbReference>
<dbReference type="EMBL" id="HG994363">
    <property type="protein sequence ID" value="CAF2042607.1"/>
    <property type="molecule type" value="Genomic_DNA"/>
</dbReference>
<feature type="region of interest" description="Disordered" evidence="1">
    <location>
        <begin position="1"/>
        <end position="41"/>
    </location>
</feature>
<accession>A0A816NZY0</accession>
<organism evidence="2">
    <name type="scientific">Brassica napus</name>
    <name type="common">Rape</name>
    <dbReference type="NCBI Taxonomy" id="3708"/>
    <lineage>
        <taxon>Eukaryota</taxon>
        <taxon>Viridiplantae</taxon>
        <taxon>Streptophyta</taxon>
        <taxon>Embryophyta</taxon>
        <taxon>Tracheophyta</taxon>
        <taxon>Spermatophyta</taxon>
        <taxon>Magnoliopsida</taxon>
        <taxon>eudicotyledons</taxon>
        <taxon>Gunneridae</taxon>
        <taxon>Pentapetalae</taxon>
        <taxon>rosids</taxon>
        <taxon>malvids</taxon>
        <taxon>Brassicales</taxon>
        <taxon>Brassicaceae</taxon>
        <taxon>Brassiceae</taxon>
        <taxon>Brassica</taxon>
    </lineage>
</organism>
<feature type="compositionally biased region" description="Basic and acidic residues" evidence="1">
    <location>
        <begin position="31"/>
        <end position="41"/>
    </location>
</feature>
<sequence>IQIKKPESNVLKKRKKGTLETIGSRSTQSEDSGKKLDESNSFMFEERKTINRSNMHPILGSISEGLNKEG</sequence>
<evidence type="ECO:0000313" key="2">
    <source>
        <dbReference type="EMBL" id="CAF2042607.1"/>
    </source>
</evidence>
<protein>
    <submittedName>
        <fullName evidence="2">(rape) hypothetical protein</fullName>
    </submittedName>
</protein>
<proteinExistence type="predicted"/>
<name>A0A816NZY0_BRANA</name>